<protein>
    <submittedName>
        <fullName evidence="1">Uncharacterized protein</fullName>
    </submittedName>
</protein>
<accession>A0A955RL26</accession>
<evidence type="ECO:0000313" key="1">
    <source>
        <dbReference type="EMBL" id="MCA9386546.1"/>
    </source>
</evidence>
<comment type="caution">
    <text evidence="1">The sequence shown here is derived from an EMBL/GenBank/DDBJ whole genome shotgun (WGS) entry which is preliminary data.</text>
</comment>
<organism evidence="1 2">
    <name type="scientific">Candidatus Dojkabacteria bacterium</name>
    <dbReference type="NCBI Taxonomy" id="2099670"/>
    <lineage>
        <taxon>Bacteria</taxon>
        <taxon>Candidatus Dojkabacteria</taxon>
    </lineage>
</organism>
<dbReference type="Proteomes" id="UP000714915">
    <property type="component" value="Unassembled WGS sequence"/>
</dbReference>
<dbReference type="EMBL" id="JAGQLF010000005">
    <property type="protein sequence ID" value="MCA9386546.1"/>
    <property type="molecule type" value="Genomic_DNA"/>
</dbReference>
<reference evidence="1" key="1">
    <citation type="submission" date="2020-04" db="EMBL/GenBank/DDBJ databases">
        <authorList>
            <person name="Zhang T."/>
        </authorList>
    </citation>
    <scope>NUCLEOTIDE SEQUENCE</scope>
    <source>
        <strain evidence="1">HKST-UBA09</strain>
    </source>
</reference>
<dbReference type="AlphaFoldDB" id="A0A955RL26"/>
<name>A0A955RL26_9BACT</name>
<gene>
    <name evidence="1" type="ORF">KC669_00780</name>
</gene>
<evidence type="ECO:0000313" key="2">
    <source>
        <dbReference type="Proteomes" id="UP000714915"/>
    </source>
</evidence>
<reference evidence="1" key="2">
    <citation type="journal article" date="2021" name="Microbiome">
        <title>Successional dynamics and alternative stable states in a saline activated sludge microbial community over 9 years.</title>
        <authorList>
            <person name="Wang Y."/>
            <person name="Ye J."/>
            <person name="Ju F."/>
            <person name="Liu L."/>
            <person name="Boyd J.A."/>
            <person name="Deng Y."/>
            <person name="Parks D.H."/>
            <person name="Jiang X."/>
            <person name="Yin X."/>
            <person name="Woodcroft B.J."/>
            <person name="Tyson G.W."/>
            <person name="Hugenholtz P."/>
            <person name="Polz M.F."/>
            <person name="Zhang T."/>
        </authorList>
    </citation>
    <scope>NUCLEOTIDE SEQUENCE</scope>
    <source>
        <strain evidence="1">HKST-UBA09</strain>
    </source>
</reference>
<proteinExistence type="predicted"/>
<sequence length="222" mass="25502">MGVFDAKKISTQQHLDVEDIRDNLVVLKNGRVAVIIETTSLNFDLLDGKEQDARIGSFAAFLNSITFPIQIVIRTQRTDIAKYLKLLDKYKQKTTSDAIVNQVSIYQEFINNLTQSTQVLDKRFYAVIPTNKLPIVTTGWLKQLLGKQKRIVNVSELLVKAKEELYPKRDHILKQFTNLGIAARQLQNDELIKLYYSMYEPDRSGMEILNIREEDVERGIIG</sequence>